<feature type="compositionally biased region" description="Basic and acidic residues" evidence="1">
    <location>
        <begin position="115"/>
        <end position="136"/>
    </location>
</feature>
<evidence type="ECO:0008006" key="4">
    <source>
        <dbReference type="Google" id="ProtNLM"/>
    </source>
</evidence>
<gene>
    <name evidence="2" type="ORF">JF68_03550</name>
</gene>
<comment type="caution">
    <text evidence="2">The sequence shown here is derived from an EMBL/GenBank/DDBJ whole genome shotgun (WGS) entry which is preliminary data.</text>
</comment>
<dbReference type="AlphaFoldDB" id="A0ABD4AE15"/>
<feature type="region of interest" description="Disordered" evidence="1">
    <location>
        <begin position="107"/>
        <end position="193"/>
    </location>
</feature>
<reference evidence="2 3" key="1">
    <citation type="submission" date="2014-12" db="EMBL/GenBank/DDBJ databases">
        <title>Comparative genomics of the lactic acid bacteria isolated from the honey bee gut.</title>
        <authorList>
            <person name="Ellegaard K.M."/>
            <person name="Tamarit D."/>
            <person name="Javelind E."/>
            <person name="Olofsson T."/>
            <person name="Andersson S.G."/>
            <person name="Vasquez A."/>
        </authorList>
    </citation>
    <scope>NUCLEOTIDE SEQUENCE [LARGE SCALE GENOMIC DNA]</scope>
    <source>
        <strain evidence="2 3">Bma6</strain>
    </source>
</reference>
<evidence type="ECO:0000256" key="1">
    <source>
        <dbReference type="SAM" id="MobiDB-lite"/>
    </source>
</evidence>
<dbReference type="InterPro" id="IPR036388">
    <property type="entry name" value="WH-like_DNA-bd_sf"/>
</dbReference>
<dbReference type="Proteomes" id="UP000033652">
    <property type="component" value="Unassembled WGS sequence"/>
</dbReference>
<dbReference type="EMBL" id="JXBX01000009">
    <property type="protein sequence ID" value="KJY53023.1"/>
    <property type="molecule type" value="Genomic_DNA"/>
</dbReference>
<proteinExistence type="predicted"/>
<dbReference type="Pfam" id="PF13730">
    <property type="entry name" value="HTH_36"/>
    <property type="match status" value="1"/>
</dbReference>
<evidence type="ECO:0000313" key="2">
    <source>
        <dbReference type="EMBL" id="KJY53023.1"/>
    </source>
</evidence>
<dbReference type="Gene3D" id="1.10.10.10">
    <property type="entry name" value="Winged helix-like DNA-binding domain superfamily/Winged helix DNA-binding domain"/>
    <property type="match status" value="1"/>
</dbReference>
<dbReference type="InterPro" id="IPR036390">
    <property type="entry name" value="WH_DNA-bd_sf"/>
</dbReference>
<dbReference type="RefSeq" id="WP_052689896.1">
    <property type="nucleotide sequence ID" value="NZ_KQ033865.1"/>
</dbReference>
<dbReference type="SUPFAM" id="SSF46785">
    <property type="entry name" value="Winged helix' DNA-binding domain"/>
    <property type="match status" value="1"/>
</dbReference>
<organism evidence="2 3">
    <name type="scientific">Bifidobacterium coryneforme</name>
    <dbReference type="NCBI Taxonomy" id="1687"/>
    <lineage>
        <taxon>Bacteria</taxon>
        <taxon>Bacillati</taxon>
        <taxon>Actinomycetota</taxon>
        <taxon>Actinomycetes</taxon>
        <taxon>Bifidobacteriales</taxon>
        <taxon>Bifidobacteriaceae</taxon>
        <taxon>Bifidobacterium</taxon>
    </lineage>
</organism>
<name>A0ABD4AE15_9BIFI</name>
<protein>
    <recommendedName>
        <fullName evidence="4">Helix-turn-helix domain-containing protein</fullName>
    </recommendedName>
</protein>
<sequence>MSWQATSWALREAPVGSNTTARLILVSLADRAGVDGRNIWPSVRTLMGELHISDSTVRRQLAWLEDQGIISRGDQSMAERNANGRSIPPQFRPVVWNLNMGVQAEPVEEAETGTEEPRPVKMTGQEKPRNGADSRPVKMTGQETGNDSRPVTGDDSDLSHVTDKPIPLKPSPLPSNEGVPPKTPEEDASPEAVRVTDALCESLGLQVKPRPNDIKAADRLVREHGIDQVLAVVNGARPPPGTGSGGAS</sequence>
<evidence type="ECO:0000313" key="3">
    <source>
        <dbReference type="Proteomes" id="UP000033652"/>
    </source>
</evidence>
<accession>A0ABD4AE15</accession>